<dbReference type="RefSeq" id="WP_182302495.1">
    <property type="nucleotide sequence ID" value="NZ_CP041969.1"/>
</dbReference>
<sequence length="180" mass="20590">MIKDGIDKRREAANTPPANLTVSVFGNFYFADEDLLQQNMLKLVPEWKRIKTTVVFVPPELKSPQDMAMQQKSVLLLATEIDELYILDEKNFNNLAPQEAFVKLEDFAAKTGLRIPEDKLRKARTEEDPEERAYGIDITGNPIFKDVELSGERQIIAIRAKEDKWADTKVLLEKILQTTP</sequence>
<accession>A0A7G5BW01</accession>
<keyword evidence="2" id="KW-1185">Reference proteome</keyword>
<evidence type="ECO:0000313" key="2">
    <source>
        <dbReference type="Proteomes" id="UP000515679"/>
    </source>
</evidence>
<dbReference type="KEGG" id="cchl:FPL14_07955"/>
<organism evidence="1 2">
    <name type="scientific">Cohnella cholangitidis</name>
    <dbReference type="NCBI Taxonomy" id="2598458"/>
    <lineage>
        <taxon>Bacteria</taxon>
        <taxon>Bacillati</taxon>
        <taxon>Bacillota</taxon>
        <taxon>Bacilli</taxon>
        <taxon>Bacillales</taxon>
        <taxon>Paenibacillaceae</taxon>
        <taxon>Cohnella</taxon>
    </lineage>
</organism>
<protein>
    <submittedName>
        <fullName evidence="1">Uncharacterized protein</fullName>
    </submittedName>
</protein>
<evidence type="ECO:0000313" key="1">
    <source>
        <dbReference type="EMBL" id="QMV41135.1"/>
    </source>
</evidence>
<dbReference type="AlphaFoldDB" id="A0A7G5BW01"/>
<proteinExistence type="predicted"/>
<dbReference type="Proteomes" id="UP000515679">
    <property type="component" value="Chromosome"/>
</dbReference>
<gene>
    <name evidence="1" type="ORF">FPL14_07955</name>
</gene>
<reference evidence="1 2" key="1">
    <citation type="submission" date="2019-07" db="EMBL/GenBank/DDBJ databases">
        <authorList>
            <person name="Kim J.K."/>
            <person name="Cheong H.-M."/>
            <person name="Choi Y."/>
            <person name="Hwang K.J."/>
            <person name="Lee S."/>
            <person name="Choi C."/>
        </authorList>
    </citation>
    <scope>NUCLEOTIDE SEQUENCE [LARGE SCALE GENOMIC DNA]</scope>
    <source>
        <strain evidence="1 2">KS 22</strain>
    </source>
</reference>
<name>A0A7G5BW01_9BACL</name>
<dbReference type="EMBL" id="CP041969">
    <property type="protein sequence ID" value="QMV41135.1"/>
    <property type="molecule type" value="Genomic_DNA"/>
</dbReference>